<keyword evidence="2" id="KW-1185">Reference proteome</keyword>
<organism evidence="1 2">
    <name type="scientific">Eumeta variegata</name>
    <name type="common">Bagworm moth</name>
    <name type="synonym">Eumeta japonica</name>
    <dbReference type="NCBI Taxonomy" id="151549"/>
    <lineage>
        <taxon>Eukaryota</taxon>
        <taxon>Metazoa</taxon>
        <taxon>Ecdysozoa</taxon>
        <taxon>Arthropoda</taxon>
        <taxon>Hexapoda</taxon>
        <taxon>Insecta</taxon>
        <taxon>Pterygota</taxon>
        <taxon>Neoptera</taxon>
        <taxon>Endopterygota</taxon>
        <taxon>Lepidoptera</taxon>
        <taxon>Glossata</taxon>
        <taxon>Ditrysia</taxon>
        <taxon>Tineoidea</taxon>
        <taxon>Psychidae</taxon>
        <taxon>Oiketicinae</taxon>
        <taxon>Eumeta</taxon>
    </lineage>
</organism>
<sequence length="187" mass="20956">MVFRLAIVAGGMKDSFLHDHVSRALRRTRPHNRAVVLGPAYNFRSRPTDFANFTFVWIIFAQIGTAQKEKRKKCSSAINVVSQRTCKNVNADTKLPRSLSENGGGKLALKSAPALDRRPRVRGKRTYKSLYKAVTPPTDTGKSYQTFLIVFTRMSVYSEMTSELGKNVDNIGRATMLCHGHRHVTVS</sequence>
<accession>A0A4C1ZYU0</accession>
<evidence type="ECO:0000313" key="2">
    <source>
        <dbReference type="Proteomes" id="UP000299102"/>
    </source>
</evidence>
<comment type="caution">
    <text evidence="1">The sequence shown here is derived from an EMBL/GenBank/DDBJ whole genome shotgun (WGS) entry which is preliminary data.</text>
</comment>
<evidence type="ECO:0000313" key="1">
    <source>
        <dbReference type="EMBL" id="GBP93180.1"/>
    </source>
</evidence>
<dbReference type="AlphaFoldDB" id="A0A4C1ZYU0"/>
<gene>
    <name evidence="1" type="ORF">EVAR_65258_1</name>
</gene>
<protein>
    <submittedName>
        <fullName evidence="1">Uncharacterized protein</fullName>
    </submittedName>
</protein>
<name>A0A4C1ZYU0_EUMVA</name>
<proteinExistence type="predicted"/>
<reference evidence="1 2" key="1">
    <citation type="journal article" date="2019" name="Commun. Biol.">
        <title>The bagworm genome reveals a unique fibroin gene that provides high tensile strength.</title>
        <authorList>
            <person name="Kono N."/>
            <person name="Nakamura H."/>
            <person name="Ohtoshi R."/>
            <person name="Tomita M."/>
            <person name="Numata K."/>
            <person name="Arakawa K."/>
        </authorList>
    </citation>
    <scope>NUCLEOTIDE SEQUENCE [LARGE SCALE GENOMIC DNA]</scope>
</reference>
<dbReference type="Proteomes" id="UP000299102">
    <property type="component" value="Unassembled WGS sequence"/>
</dbReference>
<dbReference type="EMBL" id="BGZK01002347">
    <property type="protein sequence ID" value="GBP93180.1"/>
    <property type="molecule type" value="Genomic_DNA"/>
</dbReference>